<dbReference type="PROSITE" id="PS51192">
    <property type="entry name" value="HELICASE_ATP_BIND_1"/>
    <property type="match status" value="1"/>
</dbReference>
<dbReference type="GO" id="GO:0008094">
    <property type="term" value="F:ATP-dependent activity, acting on DNA"/>
    <property type="evidence" value="ECO:0007669"/>
    <property type="project" value="UniProtKB-UniRule"/>
</dbReference>
<dbReference type="Pfam" id="PF01131">
    <property type="entry name" value="Topoisom_bac"/>
    <property type="match status" value="2"/>
</dbReference>
<feature type="domain" description="Topo IA-type catalytic" evidence="16">
    <location>
        <begin position="695"/>
        <end position="1072"/>
    </location>
</feature>
<dbReference type="InterPro" id="IPR013826">
    <property type="entry name" value="Topo_IA_cen_sub3"/>
</dbReference>
<dbReference type="GO" id="GO:0160097">
    <property type="term" value="F:reverse gyrase activity"/>
    <property type="evidence" value="ECO:0007669"/>
    <property type="project" value="UniProtKB-UniRule"/>
</dbReference>
<comment type="function">
    <text evidence="12">Modifies the topological state of DNA by introducing positive supercoils in an ATP-dependent process, increasing the linking number in steps of +1. Binds to single-stranded DNA, transiently cleaves and then rejoins the ends, introducing a positive supercoil in the process. The scissile phosphodiester is attacked by the catalytic tyrosine of the enzyme, resulting in the formation of a DNA-(5'-phosphotyrosyl)-enzyme intermediate. Probably involved in rewinding DNA strands in regions of the chromosome that have opened up to allow replication, transcription, DNA repair and/or for DNA protection.</text>
</comment>
<evidence type="ECO:0000256" key="2">
    <source>
        <dbReference type="ARBA" id="ARBA00004496"/>
    </source>
</evidence>
<dbReference type="InterPro" id="IPR003602">
    <property type="entry name" value="Topo_IA_DNA-bd_dom"/>
</dbReference>
<comment type="catalytic activity">
    <reaction evidence="12 13">
        <text>ATP + H2O = ADP + phosphate + H(+)</text>
        <dbReference type="Rhea" id="RHEA:13065"/>
        <dbReference type="ChEBI" id="CHEBI:15377"/>
        <dbReference type="ChEBI" id="CHEBI:15378"/>
        <dbReference type="ChEBI" id="CHEBI:30616"/>
        <dbReference type="ChEBI" id="CHEBI:43474"/>
        <dbReference type="ChEBI" id="CHEBI:456216"/>
    </reaction>
</comment>
<name>D3RWU3_FERPA</name>
<reference evidence="18" key="1">
    <citation type="submission" date="2010-02" db="EMBL/GenBank/DDBJ databases">
        <title>Complete sequence of Ferroglobus placidus DSM 10642.</title>
        <authorList>
            <consortium name="US DOE Joint Genome Institute"/>
            <person name="Lucas S."/>
            <person name="Copeland A."/>
            <person name="Lapidus A."/>
            <person name="Cheng J.-F."/>
            <person name="Bruce D."/>
            <person name="Goodwin L."/>
            <person name="Pitluck S."/>
            <person name="Saunders E."/>
            <person name="Brettin T."/>
            <person name="Detter J.C."/>
            <person name="Han C."/>
            <person name="Tapia R."/>
            <person name="Larimer F."/>
            <person name="Land M."/>
            <person name="Hauser L."/>
            <person name="Kyrpides N."/>
            <person name="Ivanova N."/>
            <person name="Holmes D."/>
            <person name="Lovley D."/>
            <person name="Kyrpides N."/>
            <person name="Anderson I.J."/>
            <person name="Woyke T."/>
        </authorList>
    </citation>
    <scope>NUCLEOTIDE SEQUENCE [LARGE SCALE GENOMIC DNA]</scope>
    <source>
        <strain evidence="18">DSM 10642 / AEDII12DO</strain>
    </source>
</reference>
<dbReference type="RefSeq" id="WP_012965299.1">
    <property type="nucleotide sequence ID" value="NC_013849.1"/>
</dbReference>
<evidence type="ECO:0000256" key="10">
    <source>
        <dbReference type="ARBA" id="ARBA00023235"/>
    </source>
</evidence>
<dbReference type="PANTHER" id="PTHR43505:SF1">
    <property type="entry name" value="REVERSE GYRASE"/>
    <property type="match status" value="1"/>
</dbReference>
<dbReference type="Gene3D" id="3.30.56.120">
    <property type="match status" value="1"/>
</dbReference>
<evidence type="ECO:0000256" key="4">
    <source>
        <dbReference type="ARBA" id="ARBA00022723"/>
    </source>
</evidence>
<dbReference type="PROSITE" id="PS52039">
    <property type="entry name" value="TOPO_IA_2"/>
    <property type="match status" value="1"/>
</dbReference>
<dbReference type="Proteomes" id="UP000002613">
    <property type="component" value="Chromosome"/>
</dbReference>
<feature type="domain" description="Toprim" evidence="14">
    <location>
        <begin position="519"/>
        <end position="680"/>
    </location>
</feature>
<comment type="cofactor">
    <cofactor evidence="12">
        <name>Zn(2+)</name>
        <dbReference type="ChEBI" id="CHEBI:29105"/>
    </cofactor>
    <text evidence="12">Binds 1 or 2 zinc ions per subunit.</text>
</comment>
<dbReference type="PaxDb" id="589924-Ferp_0787"/>
<dbReference type="GO" id="GO:0006265">
    <property type="term" value="P:DNA topological change"/>
    <property type="evidence" value="ECO:0007669"/>
    <property type="project" value="UniProtKB-UniRule"/>
</dbReference>
<evidence type="ECO:0000256" key="3">
    <source>
        <dbReference type="ARBA" id="ARBA00022490"/>
    </source>
</evidence>
<dbReference type="InterPro" id="IPR003601">
    <property type="entry name" value="Topo_IA_2"/>
</dbReference>
<dbReference type="HAMAP" id="MF_01125">
    <property type="entry name" value="Reverse_gyrase"/>
    <property type="match status" value="1"/>
</dbReference>
<evidence type="ECO:0000256" key="7">
    <source>
        <dbReference type="ARBA" id="ARBA00022842"/>
    </source>
</evidence>
<evidence type="ECO:0000256" key="5">
    <source>
        <dbReference type="ARBA" id="ARBA00022771"/>
    </source>
</evidence>
<dbReference type="PROSITE" id="PS50880">
    <property type="entry name" value="TOPRIM"/>
    <property type="match status" value="1"/>
</dbReference>
<keyword evidence="10 12" id="KW-0413">Isomerase</keyword>
<dbReference type="Gene3D" id="1.10.290.10">
    <property type="entry name" value="Topoisomerase I, domain 4"/>
    <property type="match status" value="1"/>
</dbReference>
<gene>
    <name evidence="12" type="primary">rgy</name>
    <name evidence="17" type="ordered locus">Ferp_0787</name>
</gene>
<keyword evidence="12" id="KW-0378">Hydrolase</keyword>
<keyword evidence="6 12" id="KW-0862">Zinc</keyword>
<dbReference type="AlphaFoldDB" id="D3RWU3"/>
<dbReference type="Pfam" id="PF01751">
    <property type="entry name" value="Toprim"/>
    <property type="match status" value="1"/>
</dbReference>
<dbReference type="PRINTS" id="PR00417">
    <property type="entry name" value="PRTPISMRASEI"/>
</dbReference>
<comment type="similarity">
    <text evidence="11 12">In the N-terminal section; belongs to the DEAD box helicase family. DDVD subfamily.</text>
</comment>
<dbReference type="GO" id="GO:0006260">
    <property type="term" value="P:DNA replication"/>
    <property type="evidence" value="ECO:0007669"/>
    <property type="project" value="UniProtKB-UniRule"/>
</dbReference>
<dbReference type="STRING" id="589924.Ferp_0787"/>
<sequence>MIPVKYANLCSVCHKDVTWEELEKSYCRFKKLPQCSSFLDKIYKEFEEFFKKIIGEPRSIQKFWAKRVLSFESFAAVAPTGIGKTSFGSAMALFLALKKRKSYIILPTTLLVAQVVENLKKYCEKAGIDCGLNEEKEVTIAYYHGKLKEKDKFFEILEKNSFDILVTTTQFLPRYFEKLNGKIFNFIFVDDVDAVLKASRNVDRILKLLGFRYKNGKWEGKPKGVLMVSTATAKKGQKVKLFRELLNFDVGTSTHAVRNIDDVYVERADVEAVKEILRKMGSGGLIYARSSEEAEELYNSLKDEFKVGLVTAQRKKDFVLFERGEIDYLIGTAYYYGTLVRGLDLPERIRFAVFFKAPVFRVRIEDIDTISPGMVRVIALIFKEDERVKKFIPYLPKITEGTKEFEELKSILKKVIAERKKEVKDFVLREGEVIFPDVRTYIQGSGRTSRLFAGGITKGASFLLEDDEDVLKAFVERARYFDIEFKKIDEVDFESLIREINESREKFRRRAEFKDVIKPTLFIVESPTKARQISRFFGQPSVKVIGDENDVHVVAYEVPTPERILIVTASLGHVTDLITNRAFHGVEVNGIFVPIYASIKRCRDCGYQFTEERENCPKCESSNIDDSKKRIEALRRLAKETGEVIIGTDPDSEGEKIAWDIKNLLSGCATIKRAEFHEVTRRAVTEALANLRDVDENLVKAQIVRRVEDRWIGFILSQKLWEVFKNRNLSAGRAQTPVLGWIIQRAEENKKKKTVAFVKELGLSLEGIAKKELELEIELIEKKEEERTPLPPYTTDSMLRDANAILKMSAKDAMQIAQELFEHGLITYHRTDSTRVSEVGLRIAKEYLGEYFTPREWFAEGAHECIRPTRAIDRDTLQRLISEGIIVVENFTWRHFALYDLIFRRFMASQCKPYKVVVAKYRIKADGKEFEEERIIKAEGRAYELYKSVWVRNELPTGKIKVEAEIRRVPAAPLYTQSDVVALMKERRIGRPSTYATIVDKLFQRNYIIEKGGKLVPTKLGYSVYEYLINNYRSFVSEERTRLLEEMMDKVERGEADYFETLKEMYNEVKQI</sequence>
<dbReference type="Pfam" id="PF00270">
    <property type="entry name" value="DEAD"/>
    <property type="match status" value="1"/>
</dbReference>
<dbReference type="Gene3D" id="3.40.1360.10">
    <property type="match status" value="1"/>
</dbReference>
<keyword evidence="18" id="KW-1185">Reference proteome</keyword>
<dbReference type="SMART" id="SM00437">
    <property type="entry name" value="TOP1Ac"/>
    <property type="match status" value="1"/>
</dbReference>
<comment type="function">
    <text evidence="13">Modifies the topological state of DNA by introducing positive supercoils in an ATP-dependent process, increasing the linking number in steps of +1. Binds to single-stranded DNA, transiently cleaves and then rejoins the ends, introducing a positive supercoil in the process. The scissile phosphodiester is attacked by the catalytic tyrosine of the enzyme, resulting in the formation of a DNA-(5'-phosphotyrosyl)-enzyme intermediate. Involved in rewinding DNA strands in regions of the chromosome that have opened up to allow replication, transcription, DNA repair and/or for DNA protection.</text>
</comment>
<comment type="subunit">
    <text evidence="12">Monomer.</text>
</comment>
<keyword evidence="12 13" id="KW-0067">ATP-binding</keyword>
<evidence type="ECO:0000313" key="18">
    <source>
        <dbReference type="Proteomes" id="UP000002613"/>
    </source>
</evidence>
<dbReference type="EMBL" id="CP001899">
    <property type="protein sequence ID" value="ADC64956.1"/>
    <property type="molecule type" value="Genomic_DNA"/>
</dbReference>
<evidence type="ECO:0000256" key="8">
    <source>
        <dbReference type="ARBA" id="ARBA00023029"/>
    </source>
</evidence>
<feature type="domain" description="Helicase ATP-binding" evidence="15">
    <location>
        <begin position="65"/>
        <end position="251"/>
    </location>
</feature>
<dbReference type="Gene3D" id="3.40.50.300">
    <property type="entry name" value="P-loop containing nucleotide triphosphate hydrolases"/>
    <property type="match status" value="2"/>
</dbReference>
<evidence type="ECO:0000313" key="17">
    <source>
        <dbReference type="EMBL" id="ADC64956.1"/>
    </source>
</evidence>
<protein>
    <recommendedName>
        <fullName evidence="12 13">Reverse gyrase</fullName>
        <ecNumber evidence="12">5.6.2.-</ecNumber>
    </recommendedName>
</protein>
<comment type="miscellaneous">
    <text evidence="12">This enzyme is the only unique feature of hyperthermophilic bacteria/archaea known and seems to be essential for adaptation to life at high temperatures. It may play a role in stabilization of DNA at high temperatures.</text>
</comment>
<dbReference type="CDD" id="cd03361">
    <property type="entry name" value="TOPRIM_TopoIA_RevGyr"/>
    <property type="match status" value="1"/>
</dbReference>
<dbReference type="SMART" id="SM00436">
    <property type="entry name" value="TOP1Bc"/>
    <property type="match status" value="1"/>
</dbReference>
<dbReference type="Gene3D" id="3.40.50.140">
    <property type="match status" value="1"/>
</dbReference>
<dbReference type="GeneID" id="8778293"/>
<dbReference type="HOGENOM" id="CLU_002886_0_0_2"/>
<evidence type="ECO:0000259" key="15">
    <source>
        <dbReference type="PROSITE" id="PS51192"/>
    </source>
</evidence>
<dbReference type="Gene3D" id="1.10.460.10">
    <property type="entry name" value="Topoisomerase I, domain 2"/>
    <property type="match status" value="1"/>
</dbReference>
<keyword evidence="4 12" id="KW-0479">Metal-binding</keyword>
<dbReference type="GO" id="GO:0003677">
    <property type="term" value="F:DNA binding"/>
    <property type="evidence" value="ECO:0007669"/>
    <property type="project" value="UniProtKB-UniRule"/>
</dbReference>
<keyword evidence="8 12" id="KW-0799">Topoisomerase</keyword>
<evidence type="ECO:0000259" key="16">
    <source>
        <dbReference type="PROSITE" id="PS52039"/>
    </source>
</evidence>
<keyword evidence="9 12" id="KW-0238">DNA-binding</keyword>
<evidence type="ECO:0000256" key="11">
    <source>
        <dbReference type="ARBA" id="ARBA00043976"/>
    </source>
</evidence>
<dbReference type="NCBIfam" id="TIGR01054">
    <property type="entry name" value="rgy"/>
    <property type="match status" value="1"/>
</dbReference>
<dbReference type="InterPro" id="IPR013824">
    <property type="entry name" value="Topo_IA_cen_sub1"/>
</dbReference>
<comment type="subcellular location">
    <subcellularLocation>
        <location evidence="2 12">Cytoplasm</location>
    </subcellularLocation>
</comment>
<dbReference type="GO" id="GO:0016887">
    <property type="term" value="F:ATP hydrolysis activity"/>
    <property type="evidence" value="ECO:0007669"/>
    <property type="project" value="RHEA"/>
</dbReference>
<proteinExistence type="inferred from homology"/>
<keyword evidence="7" id="KW-0460">Magnesium</keyword>
<dbReference type="PANTHER" id="PTHR43505">
    <property type="entry name" value="REVERSE GYRASE"/>
    <property type="match status" value="1"/>
</dbReference>
<evidence type="ECO:0000256" key="9">
    <source>
        <dbReference type="ARBA" id="ARBA00023125"/>
    </source>
</evidence>
<dbReference type="CDD" id="cd18798">
    <property type="entry name" value="SF2_C_reverse_gyrase"/>
    <property type="match status" value="1"/>
</dbReference>
<dbReference type="KEGG" id="fpl:Ferp_0787"/>
<dbReference type="InterPro" id="IPR023405">
    <property type="entry name" value="Topo_IA_core_domain"/>
</dbReference>
<dbReference type="Gene3D" id="2.20.20.30">
    <property type="entry name" value="reverse gyrase domain"/>
    <property type="match status" value="1"/>
</dbReference>
<dbReference type="SUPFAM" id="SSF56712">
    <property type="entry name" value="Prokaryotic type I DNA topoisomerase"/>
    <property type="match status" value="1"/>
</dbReference>
<dbReference type="InterPro" id="IPR034142">
    <property type="entry name" value="TOPRIM_RevGyr"/>
</dbReference>
<dbReference type="InterPro" id="IPR014001">
    <property type="entry name" value="Helicase_ATP-bd"/>
</dbReference>
<comment type="domain">
    <text evidence="12">Introduction of positive supercoils requires the cooperation of both domains. The helicase-like domain probably does not directly unwind DNA, but more likely acts by driving ATP-dependent conformational changes within the whole enzyme. A beta hairpin in the 'latch' region of the N-terminal domain plays a regulatory role in the enzyme, repressing topoisomerase activity in the absence of ATP and preventing the enzyme from acting as an ATP-independent relaxing enzyme; it also helps to coordinate nucleotide hydrolysis by the ATPase domain with the supercoiling activity of the topoisomerase domain.</text>
</comment>
<dbReference type="CDD" id="cd00186">
    <property type="entry name" value="TOP1Ac"/>
    <property type="match status" value="1"/>
</dbReference>
<dbReference type="CDD" id="cd17924">
    <property type="entry name" value="DDXDc_reverse_gyrase"/>
    <property type="match status" value="1"/>
</dbReference>
<dbReference type="InterPro" id="IPR005736">
    <property type="entry name" value="Reverse_gyrase"/>
</dbReference>
<feature type="active site" description="O-(5'-phospho-DNA)-tyrosine intermediate" evidence="12">
    <location>
        <position position="828"/>
    </location>
</feature>
<dbReference type="EC" id="5.6.2.-" evidence="12"/>
<evidence type="ECO:0000256" key="1">
    <source>
        <dbReference type="ARBA" id="ARBA00001946"/>
    </source>
</evidence>
<comment type="cofactor">
    <cofactor evidence="1">
        <name>Mg(2+)</name>
        <dbReference type="ChEBI" id="CHEBI:18420"/>
    </cofactor>
</comment>
<organism evidence="17 18">
    <name type="scientific">Ferroglobus placidus (strain DSM 10642 / AEDII12DO)</name>
    <dbReference type="NCBI Taxonomy" id="589924"/>
    <lineage>
        <taxon>Archaea</taxon>
        <taxon>Methanobacteriati</taxon>
        <taxon>Methanobacteriota</taxon>
        <taxon>Archaeoglobi</taxon>
        <taxon>Archaeoglobales</taxon>
        <taxon>Archaeoglobaceae</taxon>
        <taxon>Ferroglobus</taxon>
    </lineage>
</organism>
<evidence type="ECO:0000256" key="12">
    <source>
        <dbReference type="HAMAP-Rule" id="MF_01125"/>
    </source>
</evidence>
<dbReference type="GO" id="GO:0005737">
    <property type="term" value="C:cytoplasm"/>
    <property type="evidence" value="ECO:0007669"/>
    <property type="project" value="UniProtKB-SubCell"/>
</dbReference>
<dbReference type="GO" id="GO:0005524">
    <property type="term" value="F:ATP binding"/>
    <property type="evidence" value="ECO:0007669"/>
    <property type="project" value="UniProtKB-UniRule"/>
</dbReference>
<dbReference type="SMART" id="SM00487">
    <property type="entry name" value="DEXDc"/>
    <property type="match status" value="1"/>
</dbReference>
<comment type="similarity">
    <text evidence="12">In the C-terminal section; belongs to the type IA topoisomerase family.</text>
</comment>
<dbReference type="SMART" id="SM00493">
    <property type="entry name" value="TOPRIM"/>
    <property type="match status" value="1"/>
</dbReference>
<evidence type="ECO:0000259" key="14">
    <source>
        <dbReference type="PROSITE" id="PS50880"/>
    </source>
</evidence>
<dbReference type="PROSITE" id="PS52037">
    <property type="entry name" value="ZF_RG_C"/>
    <property type="match status" value="1"/>
</dbReference>
<dbReference type="Gene3D" id="2.60.510.20">
    <property type="match status" value="1"/>
</dbReference>
<reference evidence="17 18" key="2">
    <citation type="journal article" date="2011" name="Stand. Genomic Sci.">
        <title>Complete genome sequence of Ferroglobus placidus AEDII12DO.</title>
        <authorList>
            <person name="Anderson I."/>
            <person name="Risso C."/>
            <person name="Holmes D."/>
            <person name="Lucas S."/>
            <person name="Copeland A."/>
            <person name="Lapidus A."/>
            <person name="Cheng J.F."/>
            <person name="Bruce D."/>
            <person name="Goodwin L."/>
            <person name="Pitluck S."/>
            <person name="Saunders E."/>
            <person name="Brettin T."/>
            <person name="Detter J.C."/>
            <person name="Han C."/>
            <person name="Tapia R."/>
            <person name="Larimer F."/>
            <person name="Land M."/>
            <person name="Hauser L."/>
            <person name="Woyke T."/>
            <person name="Lovley D."/>
            <person name="Kyrpides N."/>
            <person name="Ivanova N."/>
        </authorList>
    </citation>
    <scope>NUCLEOTIDE SEQUENCE [LARGE SCALE GENOMIC DNA]</scope>
    <source>
        <strain evidence="18">DSM 10642 / AEDII12DO</strain>
    </source>
</reference>
<keyword evidence="12 13" id="KW-0547">Nucleotide-binding</keyword>
<dbReference type="InterPro" id="IPR013497">
    <property type="entry name" value="Topo_IA_cen"/>
</dbReference>
<dbReference type="eggNOG" id="arCOG01526">
    <property type="taxonomic scope" value="Archaea"/>
</dbReference>
<dbReference type="SUPFAM" id="SSF52540">
    <property type="entry name" value="P-loop containing nucleoside triphosphate hydrolases"/>
    <property type="match status" value="2"/>
</dbReference>
<feature type="binding site" evidence="12">
    <location>
        <position position="61"/>
    </location>
    <ligand>
        <name>ATP</name>
        <dbReference type="ChEBI" id="CHEBI:30616"/>
    </ligand>
</feature>
<dbReference type="InterPro" id="IPR011545">
    <property type="entry name" value="DEAD/DEAH_box_helicase_dom"/>
</dbReference>
<evidence type="ECO:0000256" key="13">
    <source>
        <dbReference type="RuleBase" id="RU004026"/>
    </source>
</evidence>
<feature type="region of interest" description="Topoisomerase I" evidence="12">
    <location>
        <begin position="515"/>
        <end position="1072"/>
    </location>
</feature>
<dbReference type="InterPro" id="IPR006171">
    <property type="entry name" value="TOPRIM_dom"/>
</dbReference>
<accession>D3RWU3</accession>
<dbReference type="GO" id="GO:0008270">
    <property type="term" value="F:zinc ion binding"/>
    <property type="evidence" value="ECO:0007669"/>
    <property type="project" value="UniProtKB-UniRule"/>
</dbReference>
<evidence type="ECO:0000256" key="6">
    <source>
        <dbReference type="ARBA" id="ARBA00022833"/>
    </source>
</evidence>
<keyword evidence="3 12" id="KW-0963">Cytoplasm</keyword>
<dbReference type="OrthoDB" id="30963at2157"/>
<dbReference type="InterPro" id="IPR027417">
    <property type="entry name" value="P-loop_NTPase"/>
</dbReference>
<keyword evidence="5 12" id="KW-0863">Zinc-finger</keyword>